<feature type="transmembrane region" description="Helical" evidence="1">
    <location>
        <begin position="274"/>
        <end position="296"/>
    </location>
</feature>
<evidence type="ECO:0000313" key="2">
    <source>
        <dbReference type="EMBL" id="SDQ58911.1"/>
    </source>
</evidence>
<dbReference type="Proteomes" id="UP000198848">
    <property type="component" value="Unassembled WGS sequence"/>
</dbReference>
<protein>
    <submittedName>
        <fullName evidence="2">Uncharacterized protein</fullName>
    </submittedName>
</protein>
<feature type="transmembrane region" description="Helical" evidence="1">
    <location>
        <begin position="21"/>
        <end position="39"/>
    </location>
</feature>
<keyword evidence="1" id="KW-1133">Transmembrane helix</keyword>
<gene>
    <name evidence="2" type="ORF">SAMN04489842_1260</name>
</gene>
<evidence type="ECO:0000256" key="1">
    <source>
        <dbReference type="SAM" id="Phobius"/>
    </source>
</evidence>
<accession>A0A1H1C424</accession>
<reference evidence="3" key="1">
    <citation type="submission" date="2016-10" db="EMBL/GenBank/DDBJ databases">
        <authorList>
            <person name="Varghese N."/>
            <person name="Submissions S."/>
        </authorList>
    </citation>
    <scope>NUCLEOTIDE SEQUENCE [LARGE SCALE GENOMIC DNA]</scope>
    <source>
        <strain evidence="3">DSM 24767</strain>
    </source>
</reference>
<proteinExistence type="predicted"/>
<dbReference type="AlphaFoldDB" id="A0A1H1C424"/>
<keyword evidence="1" id="KW-0472">Membrane</keyword>
<dbReference type="OrthoDB" id="265845at2157"/>
<organism evidence="2 3">
    <name type="scientific">Natronobacterium texcoconense</name>
    <dbReference type="NCBI Taxonomy" id="1095778"/>
    <lineage>
        <taxon>Archaea</taxon>
        <taxon>Methanobacteriati</taxon>
        <taxon>Methanobacteriota</taxon>
        <taxon>Stenosarchaea group</taxon>
        <taxon>Halobacteria</taxon>
        <taxon>Halobacteriales</taxon>
        <taxon>Natrialbaceae</taxon>
        <taxon>Natronobacterium</taxon>
    </lineage>
</organism>
<keyword evidence="1" id="KW-0812">Transmembrane</keyword>
<dbReference type="Pfam" id="PF25927">
    <property type="entry name" value="DUF7972"/>
    <property type="match status" value="1"/>
</dbReference>
<keyword evidence="3" id="KW-1185">Reference proteome</keyword>
<feature type="transmembrane region" description="Helical" evidence="1">
    <location>
        <begin position="242"/>
        <end position="262"/>
    </location>
</feature>
<dbReference type="RefSeq" id="WP_090378865.1">
    <property type="nucleotide sequence ID" value="NZ_FNLC01000001.1"/>
</dbReference>
<sequence>MSVSSLRRRLRAVALEADRRYVAFGIVSVGTVLLAAVVFDSGFTNPLPLYYLYGGLVAGNVTLITVVVSINQLVLSRDFGSPNQLRDEIRQTIDFHRSATNRTDVPFEPAPFFQASVDQLESYSTALSRSVVDSDEAGRELSAAVSTFNSRIDEHVSAVRTRLEDDASSPLLAVVVAVLPVRYMDLIQSVQYVKTEFADELSADDENLLEEVRTELEQLDIARYYFVSIAIQRELSRLSQTLLYTGIPAVFLAITMLVRLAGYETAAELSMATILLAILTVAIGFLPIALLTAFAVRISIVARHVSITPFDLRLEREPVEK</sequence>
<evidence type="ECO:0000313" key="3">
    <source>
        <dbReference type="Proteomes" id="UP000198848"/>
    </source>
</evidence>
<dbReference type="InterPro" id="IPR058278">
    <property type="entry name" value="DUF7972"/>
</dbReference>
<name>A0A1H1C424_NATTX</name>
<feature type="transmembrane region" description="Helical" evidence="1">
    <location>
        <begin position="51"/>
        <end position="75"/>
    </location>
</feature>
<dbReference type="EMBL" id="FNLC01000001">
    <property type="protein sequence ID" value="SDQ58911.1"/>
    <property type="molecule type" value="Genomic_DNA"/>
</dbReference>